<dbReference type="Gene3D" id="3.40.630.10">
    <property type="entry name" value="Zn peptidases"/>
    <property type="match status" value="1"/>
</dbReference>
<dbReference type="GO" id="GO:0004181">
    <property type="term" value="F:metallocarboxypeptidase activity"/>
    <property type="evidence" value="ECO:0007669"/>
    <property type="project" value="InterPro"/>
</dbReference>
<dbReference type="GO" id="GO:0006508">
    <property type="term" value="P:proteolysis"/>
    <property type="evidence" value="ECO:0007669"/>
    <property type="project" value="InterPro"/>
</dbReference>
<evidence type="ECO:0000313" key="5">
    <source>
        <dbReference type="EMBL" id="PIO77178.1"/>
    </source>
</evidence>
<proteinExistence type="inferred from homology"/>
<keyword evidence="3" id="KW-0732">Signal</keyword>
<feature type="signal peptide" evidence="3">
    <location>
        <begin position="1"/>
        <end position="16"/>
    </location>
</feature>
<dbReference type="PROSITE" id="PS52035">
    <property type="entry name" value="PEPTIDASE_M14"/>
    <property type="match status" value="1"/>
</dbReference>
<dbReference type="GO" id="GO:0008270">
    <property type="term" value="F:zinc ion binding"/>
    <property type="evidence" value="ECO:0007669"/>
    <property type="project" value="InterPro"/>
</dbReference>
<dbReference type="InterPro" id="IPR000834">
    <property type="entry name" value="Peptidase_M14"/>
</dbReference>
<name>A0A2G9V407_TELCI</name>
<dbReference type="Proteomes" id="UP000230423">
    <property type="component" value="Unassembled WGS sequence"/>
</dbReference>
<feature type="domain" description="Peptidase M14" evidence="4">
    <location>
        <begin position="26"/>
        <end position="69"/>
    </location>
</feature>
<dbReference type="OrthoDB" id="3626597at2759"/>
<accession>A0A2G9V407</accession>
<feature type="chain" id="PRO_5013916935" description="Peptidase M14 domain-containing protein" evidence="3">
    <location>
        <begin position="17"/>
        <end position="69"/>
    </location>
</feature>
<dbReference type="Pfam" id="PF00246">
    <property type="entry name" value="Peptidase_M14"/>
    <property type="match status" value="1"/>
</dbReference>
<dbReference type="AlphaFoldDB" id="A0A2G9V407"/>
<sequence>MRRLLAVLVFVRIAACGETPFFDLTRYNDFPEFEDYVRGVAKMNPDFVSLRLIGHSREGRPLLGLKVNP</sequence>
<evidence type="ECO:0000259" key="4">
    <source>
        <dbReference type="PROSITE" id="PS52035"/>
    </source>
</evidence>
<evidence type="ECO:0000256" key="1">
    <source>
        <dbReference type="ARBA" id="ARBA00005988"/>
    </source>
</evidence>
<evidence type="ECO:0000256" key="2">
    <source>
        <dbReference type="PROSITE-ProRule" id="PRU01379"/>
    </source>
</evidence>
<reference evidence="5 6" key="1">
    <citation type="submission" date="2015-09" db="EMBL/GenBank/DDBJ databases">
        <title>Draft genome of the parasitic nematode Teladorsagia circumcincta isolate WARC Sus (inbred).</title>
        <authorList>
            <person name="Mitreva M."/>
        </authorList>
    </citation>
    <scope>NUCLEOTIDE SEQUENCE [LARGE SCALE GENOMIC DNA]</scope>
    <source>
        <strain evidence="5 6">S</strain>
    </source>
</reference>
<organism evidence="5 6">
    <name type="scientific">Teladorsagia circumcincta</name>
    <name type="common">Brown stomach worm</name>
    <name type="synonym">Ostertagia circumcincta</name>
    <dbReference type="NCBI Taxonomy" id="45464"/>
    <lineage>
        <taxon>Eukaryota</taxon>
        <taxon>Metazoa</taxon>
        <taxon>Ecdysozoa</taxon>
        <taxon>Nematoda</taxon>
        <taxon>Chromadorea</taxon>
        <taxon>Rhabditida</taxon>
        <taxon>Rhabditina</taxon>
        <taxon>Rhabditomorpha</taxon>
        <taxon>Strongyloidea</taxon>
        <taxon>Trichostrongylidae</taxon>
        <taxon>Teladorsagia</taxon>
    </lineage>
</organism>
<keyword evidence="6" id="KW-1185">Reference proteome</keyword>
<comment type="similarity">
    <text evidence="1 2">Belongs to the peptidase M14 family.</text>
</comment>
<evidence type="ECO:0000256" key="3">
    <source>
        <dbReference type="SAM" id="SignalP"/>
    </source>
</evidence>
<comment type="caution">
    <text evidence="2">Lacks conserved residue(s) required for the propagation of feature annotation.</text>
</comment>
<dbReference type="SUPFAM" id="SSF53187">
    <property type="entry name" value="Zn-dependent exopeptidases"/>
    <property type="match status" value="1"/>
</dbReference>
<evidence type="ECO:0000313" key="6">
    <source>
        <dbReference type="Proteomes" id="UP000230423"/>
    </source>
</evidence>
<dbReference type="EMBL" id="KZ345008">
    <property type="protein sequence ID" value="PIO77178.1"/>
    <property type="molecule type" value="Genomic_DNA"/>
</dbReference>
<gene>
    <name evidence="5" type="ORF">TELCIR_00694</name>
</gene>
<protein>
    <recommendedName>
        <fullName evidence="4">Peptidase M14 domain-containing protein</fullName>
    </recommendedName>
</protein>